<reference evidence="1" key="1">
    <citation type="journal article" date="2022" name="Int. J. Mol. Sci.">
        <title>Draft Genome of Tanacetum Coccineum: Genomic Comparison of Closely Related Tanacetum-Family Plants.</title>
        <authorList>
            <person name="Yamashiro T."/>
            <person name="Shiraishi A."/>
            <person name="Nakayama K."/>
            <person name="Satake H."/>
        </authorList>
    </citation>
    <scope>NUCLEOTIDE SEQUENCE</scope>
</reference>
<comment type="caution">
    <text evidence="1">The sequence shown here is derived from an EMBL/GenBank/DDBJ whole genome shotgun (WGS) entry which is preliminary data.</text>
</comment>
<proteinExistence type="predicted"/>
<feature type="non-terminal residue" evidence="1">
    <location>
        <position position="115"/>
    </location>
</feature>
<dbReference type="EMBL" id="BQNB010016509">
    <property type="protein sequence ID" value="GJT52573.1"/>
    <property type="molecule type" value="Genomic_DNA"/>
</dbReference>
<keyword evidence="2" id="KW-1185">Reference proteome</keyword>
<protein>
    <submittedName>
        <fullName evidence="1">Uncharacterized protein</fullName>
    </submittedName>
</protein>
<gene>
    <name evidence="1" type="ORF">Tco_0978730</name>
</gene>
<name>A0ABQ5ENP7_9ASTR</name>
<evidence type="ECO:0000313" key="1">
    <source>
        <dbReference type="EMBL" id="GJT52573.1"/>
    </source>
</evidence>
<reference evidence="1" key="2">
    <citation type="submission" date="2022-01" db="EMBL/GenBank/DDBJ databases">
        <authorList>
            <person name="Yamashiro T."/>
            <person name="Shiraishi A."/>
            <person name="Satake H."/>
            <person name="Nakayama K."/>
        </authorList>
    </citation>
    <scope>NUCLEOTIDE SEQUENCE</scope>
</reference>
<evidence type="ECO:0000313" key="2">
    <source>
        <dbReference type="Proteomes" id="UP001151760"/>
    </source>
</evidence>
<organism evidence="1 2">
    <name type="scientific">Tanacetum coccineum</name>
    <dbReference type="NCBI Taxonomy" id="301880"/>
    <lineage>
        <taxon>Eukaryota</taxon>
        <taxon>Viridiplantae</taxon>
        <taxon>Streptophyta</taxon>
        <taxon>Embryophyta</taxon>
        <taxon>Tracheophyta</taxon>
        <taxon>Spermatophyta</taxon>
        <taxon>Magnoliopsida</taxon>
        <taxon>eudicotyledons</taxon>
        <taxon>Gunneridae</taxon>
        <taxon>Pentapetalae</taxon>
        <taxon>asterids</taxon>
        <taxon>campanulids</taxon>
        <taxon>Asterales</taxon>
        <taxon>Asteraceae</taxon>
        <taxon>Asteroideae</taxon>
        <taxon>Anthemideae</taxon>
        <taxon>Anthemidinae</taxon>
        <taxon>Tanacetum</taxon>
    </lineage>
</organism>
<accession>A0ABQ5ENP7</accession>
<sequence>MPYDRQCGHRNFINQKALIPLVGPLEFNIRFIKLNLITFHSNEFHTQPAQQPPYAATLTGQTSYVARIVPDTVLSDRCEKFSRQPGSVASTGGCSSEDFEKEKQLKCLPSLMSEK</sequence>
<dbReference type="Proteomes" id="UP001151760">
    <property type="component" value="Unassembled WGS sequence"/>
</dbReference>